<evidence type="ECO:0000313" key="1">
    <source>
        <dbReference type="EMBL" id="RKD23124.1"/>
    </source>
</evidence>
<name>A0A419SH54_9BACL</name>
<accession>A0A419SH54</accession>
<gene>
    <name evidence="1" type="ORF">BEP19_12960</name>
</gene>
<sequence length="66" mass="7425">MSFSQGSQKPIKMLNSLITINVPVIEDEHMEKGYIILGINVCPAEMVLIFSYHFEGCYLSGNNVLF</sequence>
<dbReference type="EMBL" id="MCHY01000009">
    <property type="protein sequence ID" value="RKD23124.1"/>
    <property type="molecule type" value="Genomic_DNA"/>
</dbReference>
<proteinExistence type="predicted"/>
<protein>
    <submittedName>
        <fullName evidence="1">Uncharacterized protein</fullName>
    </submittedName>
</protein>
<comment type="caution">
    <text evidence="1">The sequence shown here is derived from an EMBL/GenBank/DDBJ whole genome shotgun (WGS) entry which is preliminary data.</text>
</comment>
<dbReference type="Proteomes" id="UP000284219">
    <property type="component" value="Unassembled WGS sequence"/>
</dbReference>
<organism evidence="1 2">
    <name type="scientific">Ammoniphilus oxalaticus</name>
    <dbReference type="NCBI Taxonomy" id="66863"/>
    <lineage>
        <taxon>Bacteria</taxon>
        <taxon>Bacillati</taxon>
        <taxon>Bacillota</taxon>
        <taxon>Bacilli</taxon>
        <taxon>Bacillales</taxon>
        <taxon>Paenibacillaceae</taxon>
        <taxon>Aneurinibacillus group</taxon>
        <taxon>Ammoniphilus</taxon>
    </lineage>
</organism>
<keyword evidence="2" id="KW-1185">Reference proteome</keyword>
<reference evidence="1 2" key="1">
    <citation type="submission" date="2016-08" db="EMBL/GenBank/DDBJ databases">
        <title>Novel Firmicute Genomes.</title>
        <authorList>
            <person name="Poppleton D.I."/>
            <person name="Gribaldo S."/>
        </authorList>
    </citation>
    <scope>NUCLEOTIDE SEQUENCE [LARGE SCALE GENOMIC DNA]</scope>
    <source>
        <strain evidence="1 2">RAOx-1</strain>
    </source>
</reference>
<evidence type="ECO:0000313" key="2">
    <source>
        <dbReference type="Proteomes" id="UP000284219"/>
    </source>
</evidence>
<dbReference type="AlphaFoldDB" id="A0A419SH54"/>